<dbReference type="Proteomes" id="UP000029964">
    <property type="component" value="Unassembled WGS sequence"/>
</dbReference>
<keyword evidence="1" id="KW-1133">Transmembrane helix</keyword>
<reference evidence="3" key="1">
    <citation type="journal article" date="2014" name="Genome Announc.">
        <title>Genome sequence and annotation of Acremonium chrysogenum, producer of the beta-lactam antibiotic cephalosporin C.</title>
        <authorList>
            <person name="Terfehr D."/>
            <person name="Dahlmann T.A."/>
            <person name="Specht T."/>
            <person name="Zadra I."/>
            <person name="Kuernsteiner H."/>
            <person name="Kueck U."/>
        </authorList>
    </citation>
    <scope>NUCLEOTIDE SEQUENCE [LARGE SCALE GENOMIC DNA]</scope>
    <source>
        <strain evidence="3">ATCC 11550 / CBS 779.69 / DSM 880 / IAM 14645 / JCM 23072 / IMI 49137</strain>
    </source>
</reference>
<keyword evidence="1" id="KW-0812">Transmembrane</keyword>
<protein>
    <recommendedName>
        <fullName evidence="4">MARVEL domain-containing protein</fullName>
    </recommendedName>
</protein>
<dbReference type="HOGENOM" id="CLU_096567_0_0_1"/>
<proteinExistence type="predicted"/>
<dbReference type="OrthoDB" id="5363290at2759"/>
<organism evidence="2 3">
    <name type="scientific">Hapsidospora chrysogenum (strain ATCC 11550 / CBS 779.69 / DSM 880 / IAM 14645 / JCM 23072 / IMI 49137)</name>
    <name type="common">Acremonium chrysogenum</name>
    <dbReference type="NCBI Taxonomy" id="857340"/>
    <lineage>
        <taxon>Eukaryota</taxon>
        <taxon>Fungi</taxon>
        <taxon>Dikarya</taxon>
        <taxon>Ascomycota</taxon>
        <taxon>Pezizomycotina</taxon>
        <taxon>Sordariomycetes</taxon>
        <taxon>Hypocreomycetidae</taxon>
        <taxon>Hypocreales</taxon>
        <taxon>Bionectriaceae</taxon>
        <taxon>Hapsidospora</taxon>
    </lineage>
</organism>
<evidence type="ECO:0000256" key="1">
    <source>
        <dbReference type="SAM" id="Phobius"/>
    </source>
</evidence>
<keyword evidence="1" id="KW-0472">Membrane</keyword>
<comment type="caution">
    <text evidence="2">The sequence shown here is derived from an EMBL/GenBank/DDBJ whole genome shotgun (WGS) entry which is preliminary data.</text>
</comment>
<feature type="transmembrane region" description="Helical" evidence="1">
    <location>
        <begin position="64"/>
        <end position="82"/>
    </location>
</feature>
<dbReference type="PANTHER" id="PTHR42083">
    <property type="entry name" value="MARVEL DOMAIN-CONTAINING PROTEIN"/>
    <property type="match status" value="1"/>
</dbReference>
<dbReference type="STRING" id="857340.A0A086T0S3"/>
<accession>A0A086T0S3</accession>
<sequence>MGKMALLNMGLGLAKKAKQANEFRHADKEGMARQAGHSAFTAGTDVGKEAGKTWLKTFETIPRFVCRGLQFILALVACGFYGNRVDADRKDDDGGFSPEWIFAIIVGGVSAVTAAVFIAVVPLGALPFLGSRLKFVKTYRAFALDFALFILWIVVFGIFAGIFLPRDGDDERYKGASTGAMKTAVWVDLVNAIFWLITGAYGAVKTFLGRKTNALTDKMGNKILERKQSGGSDTDIEMGHPGQV</sequence>
<name>A0A086T0S3_HAPC1</name>
<gene>
    <name evidence="2" type="ORF">ACRE_063060</name>
</gene>
<feature type="transmembrane region" description="Helical" evidence="1">
    <location>
        <begin position="102"/>
        <end position="129"/>
    </location>
</feature>
<dbReference type="PANTHER" id="PTHR42083:SF1">
    <property type="entry name" value="MARVEL DOMAIN-CONTAINING PROTEIN"/>
    <property type="match status" value="1"/>
</dbReference>
<dbReference type="AlphaFoldDB" id="A0A086T0S3"/>
<dbReference type="EMBL" id="JPKY01000081">
    <property type="protein sequence ID" value="KFH42955.1"/>
    <property type="molecule type" value="Genomic_DNA"/>
</dbReference>
<feature type="transmembrane region" description="Helical" evidence="1">
    <location>
        <begin position="184"/>
        <end position="204"/>
    </location>
</feature>
<evidence type="ECO:0000313" key="2">
    <source>
        <dbReference type="EMBL" id="KFH42955.1"/>
    </source>
</evidence>
<evidence type="ECO:0008006" key="4">
    <source>
        <dbReference type="Google" id="ProtNLM"/>
    </source>
</evidence>
<feature type="transmembrane region" description="Helical" evidence="1">
    <location>
        <begin position="141"/>
        <end position="164"/>
    </location>
</feature>
<evidence type="ECO:0000313" key="3">
    <source>
        <dbReference type="Proteomes" id="UP000029964"/>
    </source>
</evidence>
<keyword evidence="3" id="KW-1185">Reference proteome</keyword>